<reference evidence="1" key="2">
    <citation type="submission" date="2023-04" db="EMBL/GenBank/DDBJ databases">
        <title>Paracnuella aquatica gen. nov., sp. nov., a member of the family Chitinophagaceae isolated from a hot spring.</title>
        <authorList>
            <person name="Wang C."/>
        </authorList>
    </citation>
    <scope>NUCLEOTIDE SEQUENCE</scope>
    <source>
        <strain evidence="1">LB-8</strain>
    </source>
</reference>
<evidence type="ECO:0000313" key="1">
    <source>
        <dbReference type="EMBL" id="MCU7550239.1"/>
    </source>
</evidence>
<dbReference type="EMBL" id="JAOTIF010000011">
    <property type="protein sequence ID" value="MCU7550239.1"/>
    <property type="molecule type" value="Genomic_DNA"/>
</dbReference>
<dbReference type="Proteomes" id="UP001155483">
    <property type="component" value="Unassembled WGS sequence"/>
</dbReference>
<sequence>MKLIPACIALIFSILLFSCTEEKEIFDDRDVNPEVLKAYLPLEIGKYITYRLDSTVFIQLGRGEEVHSYQEKHLIQGIVTDNLGRTSYRVYRYIRDLAGQKGWTQNGTYYITPLNDKIEVVESNQRIINLAVPIKEGYSWKGNSYLPSDLYSSIDFSSINNWDFTIKKTDETISLNSGTYNNVISVERINEENVPDTIVVTNNKAIIPANVSAALITGSPTDTVIVTAIPPSNPYLNLTVYNRTNKPLSLNKIIVPAKKTRSYEYENNSWVFGSRDSLGRRLDTVLSDLPNGSRGYVVDKYAKNLGLIYSEFILWTSNPSYVDSTTYKVGISVRREILEHN</sequence>
<organism evidence="1 2">
    <name type="scientific">Paraflavisolibacter caeni</name>
    <dbReference type="NCBI Taxonomy" id="2982496"/>
    <lineage>
        <taxon>Bacteria</taxon>
        <taxon>Pseudomonadati</taxon>
        <taxon>Bacteroidota</taxon>
        <taxon>Chitinophagia</taxon>
        <taxon>Chitinophagales</taxon>
        <taxon>Chitinophagaceae</taxon>
        <taxon>Paraflavisolibacter</taxon>
    </lineage>
</organism>
<dbReference type="RefSeq" id="WP_279297680.1">
    <property type="nucleotide sequence ID" value="NZ_JAOTIF010000011.1"/>
</dbReference>
<evidence type="ECO:0000313" key="2">
    <source>
        <dbReference type="Proteomes" id="UP001155483"/>
    </source>
</evidence>
<keyword evidence="2" id="KW-1185">Reference proteome</keyword>
<proteinExistence type="predicted"/>
<comment type="caution">
    <text evidence="1">The sequence shown here is derived from an EMBL/GenBank/DDBJ whole genome shotgun (WGS) entry which is preliminary data.</text>
</comment>
<dbReference type="PROSITE" id="PS51257">
    <property type="entry name" value="PROKAR_LIPOPROTEIN"/>
    <property type="match status" value="1"/>
</dbReference>
<name>A0A9X3BG38_9BACT</name>
<dbReference type="AlphaFoldDB" id="A0A9X3BG38"/>
<reference evidence="1" key="1">
    <citation type="submission" date="2022-09" db="EMBL/GenBank/DDBJ databases">
        <authorList>
            <person name="Yuan C."/>
            <person name="Ke Z."/>
        </authorList>
    </citation>
    <scope>NUCLEOTIDE SEQUENCE</scope>
    <source>
        <strain evidence="1">LB-8</strain>
    </source>
</reference>
<gene>
    <name evidence="1" type="ORF">OCK74_14045</name>
</gene>
<accession>A0A9X3BG38</accession>
<protein>
    <submittedName>
        <fullName evidence="1">Uncharacterized protein</fullName>
    </submittedName>
</protein>